<reference evidence="4" key="1">
    <citation type="journal article" date="2023" name="Mol. Phylogenet. Evol.">
        <title>Genome-scale phylogeny and comparative genomics of the fungal order Sordariales.</title>
        <authorList>
            <person name="Hensen N."/>
            <person name="Bonometti L."/>
            <person name="Westerberg I."/>
            <person name="Brannstrom I.O."/>
            <person name="Guillou S."/>
            <person name="Cros-Aarteil S."/>
            <person name="Calhoun S."/>
            <person name="Haridas S."/>
            <person name="Kuo A."/>
            <person name="Mondo S."/>
            <person name="Pangilinan J."/>
            <person name="Riley R."/>
            <person name="LaButti K."/>
            <person name="Andreopoulos B."/>
            <person name="Lipzen A."/>
            <person name="Chen C."/>
            <person name="Yan M."/>
            <person name="Daum C."/>
            <person name="Ng V."/>
            <person name="Clum A."/>
            <person name="Steindorff A."/>
            <person name="Ohm R.A."/>
            <person name="Martin F."/>
            <person name="Silar P."/>
            <person name="Natvig D.O."/>
            <person name="Lalanne C."/>
            <person name="Gautier V."/>
            <person name="Ament-Velasquez S.L."/>
            <person name="Kruys A."/>
            <person name="Hutchinson M.I."/>
            <person name="Powell A.J."/>
            <person name="Barry K."/>
            <person name="Miller A.N."/>
            <person name="Grigoriev I.V."/>
            <person name="Debuchy R."/>
            <person name="Gladieux P."/>
            <person name="Hiltunen Thoren M."/>
            <person name="Johannesson H."/>
        </authorList>
    </citation>
    <scope>NUCLEOTIDE SEQUENCE</scope>
    <source>
        <strain evidence="4">CBS 532.94</strain>
    </source>
</reference>
<dbReference type="AlphaFoldDB" id="A0AAN7C8Z2"/>
<comment type="caution">
    <text evidence="4">The sequence shown here is derived from an EMBL/GenBank/DDBJ whole genome shotgun (WGS) entry which is preliminary data.</text>
</comment>
<feature type="signal peptide" evidence="2">
    <location>
        <begin position="1"/>
        <end position="21"/>
    </location>
</feature>
<dbReference type="Proteomes" id="UP001303760">
    <property type="component" value="Unassembled WGS sequence"/>
</dbReference>
<keyword evidence="2" id="KW-0732">Signal</keyword>
<feature type="domain" description="J" evidence="3">
    <location>
        <begin position="72"/>
        <end position="137"/>
    </location>
</feature>
<evidence type="ECO:0000313" key="4">
    <source>
        <dbReference type="EMBL" id="KAK4237606.1"/>
    </source>
</evidence>
<dbReference type="InterPro" id="IPR036869">
    <property type="entry name" value="J_dom_sf"/>
</dbReference>
<gene>
    <name evidence="4" type="ORF">C8A03DRAFT_15862</name>
</gene>
<sequence>MLLAAAEAAFMMLATLSPLMAEFLLSACEFGLSIVSEPALDWSLALGGMLGSFVFFHFIVGPIDATKQRQQNPYTLLGVTTASSHSEITDAYYKMMDNTRRHGHLDLVEAGLDLFAYREAYETLTDRLQRCVYHRDVEIPDWYGVPKLCWGELAIDTLQCAKTATQAWTGPEDAFAKMPASIHTLRKRFRRSQPALIPAVSTLISSITEGQLSAGLGTMLVNTVRDWLGFFKQGLVTLKVSASALFTCLRQWVESNPHYTLTIAVLLLLLSILTIMFLSVYRLTLGTLLAFVKVMPMLIRACFKRSSLALWRLEFQISDTIVDTIVK</sequence>
<evidence type="ECO:0000256" key="2">
    <source>
        <dbReference type="SAM" id="SignalP"/>
    </source>
</evidence>
<keyword evidence="1" id="KW-0472">Membrane</keyword>
<dbReference type="InterPro" id="IPR001623">
    <property type="entry name" value="DnaJ_domain"/>
</dbReference>
<accession>A0AAN7C8Z2</accession>
<reference evidence="4" key="2">
    <citation type="submission" date="2023-05" db="EMBL/GenBank/DDBJ databases">
        <authorList>
            <consortium name="Lawrence Berkeley National Laboratory"/>
            <person name="Steindorff A."/>
            <person name="Hensen N."/>
            <person name="Bonometti L."/>
            <person name="Westerberg I."/>
            <person name="Brannstrom I.O."/>
            <person name="Guillou S."/>
            <person name="Cros-Aarteil S."/>
            <person name="Calhoun S."/>
            <person name="Haridas S."/>
            <person name="Kuo A."/>
            <person name="Mondo S."/>
            <person name="Pangilinan J."/>
            <person name="Riley R."/>
            <person name="Labutti K."/>
            <person name="Andreopoulos B."/>
            <person name="Lipzen A."/>
            <person name="Chen C."/>
            <person name="Yanf M."/>
            <person name="Daum C."/>
            <person name="Ng V."/>
            <person name="Clum A."/>
            <person name="Ohm R."/>
            <person name="Martin F."/>
            <person name="Silar P."/>
            <person name="Natvig D."/>
            <person name="Lalanne C."/>
            <person name="Gautier V."/>
            <person name="Ament-Velasquez S.L."/>
            <person name="Kruys A."/>
            <person name="Hutchinson M.I."/>
            <person name="Powell A.J."/>
            <person name="Barry K."/>
            <person name="Miller A.N."/>
            <person name="Grigoriev I.V."/>
            <person name="Debuchy R."/>
            <person name="Gladieux P."/>
            <person name="Thoren M.H."/>
            <person name="Johannesson H."/>
        </authorList>
    </citation>
    <scope>NUCLEOTIDE SEQUENCE</scope>
    <source>
        <strain evidence="4">CBS 532.94</strain>
    </source>
</reference>
<keyword evidence="1" id="KW-1133">Transmembrane helix</keyword>
<name>A0AAN7C8Z2_9PEZI</name>
<dbReference type="PROSITE" id="PS50076">
    <property type="entry name" value="DNAJ_2"/>
    <property type="match status" value="1"/>
</dbReference>
<evidence type="ECO:0000313" key="5">
    <source>
        <dbReference type="Proteomes" id="UP001303760"/>
    </source>
</evidence>
<feature type="chain" id="PRO_5043027182" description="J domain-containing protein" evidence="2">
    <location>
        <begin position="22"/>
        <end position="327"/>
    </location>
</feature>
<protein>
    <recommendedName>
        <fullName evidence="3">J domain-containing protein</fullName>
    </recommendedName>
</protein>
<keyword evidence="5" id="KW-1185">Reference proteome</keyword>
<keyword evidence="1" id="KW-0812">Transmembrane</keyword>
<feature type="transmembrane region" description="Helical" evidence="1">
    <location>
        <begin position="227"/>
        <end position="249"/>
    </location>
</feature>
<evidence type="ECO:0000256" key="1">
    <source>
        <dbReference type="SAM" id="Phobius"/>
    </source>
</evidence>
<dbReference type="Gene3D" id="1.10.287.110">
    <property type="entry name" value="DnaJ domain"/>
    <property type="match status" value="1"/>
</dbReference>
<organism evidence="4 5">
    <name type="scientific">Achaetomium macrosporum</name>
    <dbReference type="NCBI Taxonomy" id="79813"/>
    <lineage>
        <taxon>Eukaryota</taxon>
        <taxon>Fungi</taxon>
        <taxon>Dikarya</taxon>
        <taxon>Ascomycota</taxon>
        <taxon>Pezizomycotina</taxon>
        <taxon>Sordariomycetes</taxon>
        <taxon>Sordariomycetidae</taxon>
        <taxon>Sordariales</taxon>
        <taxon>Chaetomiaceae</taxon>
        <taxon>Achaetomium</taxon>
    </lineage>
</organism>
<dbReference type="CDD" id="cd06257">
    <property type="entry name" value="DnaJ"/>
    <property type="match status" value="1"/>
</dbReference>
<feature type="transmembrane region" description="Helical" evidence="1">
    <location>
        <begin position="42"/>
        <end position="60"/>
    </location>
</feature>
<feature type="transmembrane region" description="Helical" evidence="1">
    <location>
        <begin position="261"/>
        <end position="279"/>
    </location>
</feature>
<evidence type="ECO:0000259" key="3">
    <source>
        <dbReference type="PROSITE" id="PS50076"/>
    </source>
</evidence>
<dbReference type="EMBL" id="MU860130">
    <property type="protein sequence ID" value="KAK4237606.1"/>
    <property type="molecule type" value="Genomic_DNA"/>
</dbReference>
<proteinExistence type="predicted"/>
<dbReference type="SUPFAM" id="SSF46565">
    <property type="entry name" value="Chaperone J-domain"/>
    <property type="match status" value="1"/>
</dbReference>